<accession>A0A4U1D641</accession>
<evidence type="ECO:0000313" key="1">
    <source>
        <dbReference type="EMBL" id="TKC18042.1"/>
    </source>
</evidence>
<dbReference type="PANTHER" id="PTHR33747">
    <property type="entry name" value="UPF0225 PROTEIN SCO1677"/>
    <property type="match status" value="1"/>
</dbReference>
<reference evidence="1 2" key="1">
    <citation type="journal article" date="2011" name="J. Microbiol.">
        <title>Bacillus kyonggiensis sp. nov., isolated from soil of a lettuce field.</title>
        <authorList>
            <person name="Dong K."/>
            <person name="Lee S."/>
        </authorList>
    </citation>
    <scope>NUCLEOTIDE SEQUENCE [LARGE SCALE GENOMIC DNA]</scope>
    <source>
        <strain evidence="1 2">NB22</strain>
    </source>
</reference>
<protein>
    <recommendedName>
        <fullName evidence="3">SEC-C motif-containing protein</fullName>
    </recommendedName>
</protein>
<dbReference type="Gene3D" id="3.10.450.50">
    <property type="match status" value="1"/>
</dbReference>
<dbReference type="EMBL" id="SWBM01000001">
    <property type="protein sequence ID" value="TKC18042.1"/>
    <property type="molecule type" value="Genomic_DNA"/>
</dbReference>
<dbReference type="PANTHER" id="PTHR33747:SF1">
    <property type="entry name" value="ADENYLATE CYCLASE-ASSOCIATED CAP C-TERMINAL DOMAIN-CONTAINING PROTEIN"/>
    <property type="match status" value="1"/>
</dbReference>
<name>A0A4U1D641_9BACI</name>
<dbReference type="Proteomes" id="UP000307756">
    <property type="component" value="Unassembled WGS sequence"/>
</dbReference>
<dbReference type="InterPro" id="IPR004027">
    <property type="entry name" value="SEC_C_motif"/>
</dbReference>
<evidence type="ECO:0000313" key="2">
    <source>
        <dbReference type="Proteomes" id="UP000307756"/>
    </source>
</evidence>
<dbReference type="RefSeq" id="WP_136828759.1">
    <property type="nucleotide sequence ID" value="NZ_SWBM01000001.1"/>
</dbReference>
<dbReference type="Pfam" id="PF02810">
    <property type="entry name" value="SEC-C"/>
    <property type="match status" value="1"/>
</dbReference>
<dbReference type="AlphaFoldDB" id="A0A4U1D641"/>
<dbReference type="OrthoDB" id="9814022at2"/>
<dbReference type="SUPFAM" id="SSF103642">
    <property type="entry name" value="Sec-C motif"/>
    <property type="match status" value="1"/>
</dbReference>
<keyword evidence="2" id="KW-1185">Reference proteome</keyword>
<sequence>MDKALSKIDQKMLLNALQKATEDTEKMIEKQYDKHWSKLNVPFTLQEGLSTYTKYELDTIRKKHKIANVSNLKKAELVSVMQERIPNQLENICLLWDLERYQLLMSIAENGGQIEAPDLESNQVIYLRETGLIYSGIFEGKNILAVPNELIEPIKALKSDIKLNEIVSRNSEWIKLTTGLLYYYGTLSGAQILDMMEKYMNEPRLKEYLYVIEDASSYRKIFKRFKDGFLNIRGFDPEKIQQEHQMRRELPYYPFTKQQLLLAGEPGFVEKNQGFIQLVNFITMNFDISNEEAEALVAESVFATRIGESPNFVMKFLSQSLIFDDMDTVKALMDKVVYLMNNTKQWFLKGYTPIELRPLQKPVLKPDKNVSEKELKIGRNDPCPCGSGKKYKKCCGQ</sequence>
<organism evidence="1 2">
    <name type="scientific">Robertmurraya kyonggiensis</name>
    <dbReference type="NCBI Taxonomy" id="1037680"/>
    <lineage>
        <taxon>Bacteria</taxon>
        <taxon>Bacillati</taxon>
        <taxon>Bacillota</taxon>
        <taxon>Bacilli</taxon>
        <taxon>Bacillales</taxon>
        <taxon>Bacillaceae</taxon>
        <taxon>Robertmurraya</taxon>
    </lineage>
</organism>
<proteinExistence type="predicted"/>
<comment type="caution">
    <text evidence="1">The sequence shown here is derived from an EMBL/GenBank/DDBJ whole genome shotgun (WGS) entry which is preliminary data.</text>
</comment>
<gene>
    <name evidence="1" type="ORF">FA727_00270</name>
</gene>
<evidence type="ECO:0008006" key="3">
    <source>
        <dbReference type="Google" id="ProtNLM"/>
    </source>
</evidence>